<dbReference type="PANTHER" id="PTHR44591">
    <property type="entry name" value="STRESS RESPONSE REGULATOR PROTEIN 1"/>
    <property type="match status" value="1"/>
</dbReference>
<accession>A0A0F8X226</accession>
<proteinExistence type="predicted"/>
<dbReference type="SUPFAM" id="SSF52172">
    <property type="entry name" value="CheY-like"/>
    <property type="match status" value="1"/>
</dbReference>
<dbReference type="InterPro" id="IPR001789">
    <property type="entry name" value="Sig_transdc_resp-reg_receiver"/>
</dbReference>
<evidence type="ECO:0000313" key="3">
    <source>
        <dbReference type="EMBL" id="KKK62978.1"/>
    </source>
</evidence>
<dbReference type="Pfam" id="PF00072">
    <property type="entry name" value="Response_reg"/>
    <property type="match status" value="1"/>
</dbReference>
<dbReference type="PROSITE" id="PS50110">
    <property type="entry name" value="RESPONSE_REGULATORY"/>
    <property type="match status" value="1"/>
</dbReference>
<evidence type="ECO:0000256" key="1">
    <source>
        <dbReference type="ARBA" id="ARBA00022553"/>
    </source>
</evidence>
<dbReference type="PANTHER" id="PTHR44591:SF3">
    <property type="entry name" value="RESPONSE REGULATORY DOMAIN-CONTAINING PROTEIN"/>
    <property type="match status" value="1"/>
</dbReference>
<name>A0A0F8X226_9ZZZZ</name>
<evidence type="ECO:0000259" key="2">
    <source>
        <dbReference type="PROSITE" id="PS50110"/>
    </source>
</evidence>
<reference evidence="3" key="1">
    <citation type="journal article" date="2015" name="Nature">
        <title>Complex archaea that bridge the gap between prokaryotes and eukaryotes.</title>
        <authorList>
            <person name="Spang A."/>
            <person name="Saw J.H."/>
            <person name="Jorgensen S.L."/>
            <person name="Zaremba-Niedzwiedzka K."/>
            <person name="Martijn J."/>
            <person name="Lind A.E."/>
            <person name="van Eijk R."/>
            <person name="Schleper C."/>
            <person name="Guy L."/>
            <person name="Ettema T.J."/>
        </authorList>
    </citation>
    <scope>NUCLEOTIDE SEQUENCE</scope>
</reference>
<feature type="domain" description="Response regulatory" evidence="2">
    <location>
        <begin position="4"/>
        <end position="61"/>
    </location>
</feature>
<sequence>MSKRVLLCDDEIHILRAAEFKLKRAGYEVQTAGDGQEGWEAIEAQKPDILITDCQMPRLGG</sequence>
<feature type="non-terminal residue" evidence="3">
    <location>
        <position position="61"/>
    </location>
</feature>
<dbReference type="Gene3D" id="3.40.50.2300">
    <property type="match status" value="1"/>
</dbReference>
<organism evidence="3">
    <name type="scientific">marine sediment metagenome</name>
    <dbReference type="NCBI Taxonomy" id="412755"/>
    <lineage>
        <taxon>unclassified sequences</taxon>
        <taxon>metagenomes</taxon>
        <taxon>ecological metagenomes</taxon>
    </lineage>
</organism>
<dbReference type="EMBL" id="LAZR01061735">
    <property type="protein sequence ID" value="KKK62978.1"/>
    <property type="molecule type" value="Genomic_DNA"/>
</dbReference>
<gene>
    <name evidence="3" type="ORF">LCGC14_2998950</name>
</gene>
<dbReference type="InterPro" id="IPR011006">
    <property type="entry name" value="CheY-like_superfamily"/>
</dbReference>
<dbReference type="GO" id="GO:0000160">
    <property type="term" value="P:phosphorelay signal transduction system"/>
    <property type="evidence" value="ECO:0007669"/>
    <property type="project" value="InterPro"/>
</dbReference>
<protein>
    <recommendedName>
        <fullName evidence="2">Response regulatory domain-containing protein</fullName>
    </recommendedName>
</protein>
<comment type="caution">
    <text evidence="3">The sequence shown here is derived from an EMBL/GenBank/DDBJ whole genome shotgun (WGS) entry which is preliminary data.</text>
</comment>
<keyword evidence="1" id="KW-0597">Phosphoprotein</keyword>
<dbReference type="AlphaFoldDB" id="A0A0F8X226"/>
<dbReference type="InterPro" id="IPR050595">
    <property type="entry name" value="Bact_response_regulator"/>
</dbReference>